<dbReference type="PANTHER" id="PTHR11360:SF287">
    <property type="entry name" value="MFS MONOCARBOXYLATE TRANSPORTER"/>
    <property type="match status" value="1"/>
</dbReference>
<dbReference type="InterPro" id="IPR011701">
    <property type="entry name" value="MFS"/>
</dbReference>
<dbReference type="EMBL" id="ML143554">
    <property type="protein sequence ID" value="TBU22166.1"/>
    <property type="molecule type" value="Genomic_DNA"/>
</dbReference>
<evidence type="ECO:0000259" key="4">
    <source>
        <dbReference type="PROSITE" id="PS50850"/>
    </source>
</evidence>
<proteinExistence type="inferred from homology"/>
<feature type="transmembrane region" description="Helical" evidence="3">
    <location>
        <begin position="27"/>
        <end position="48"/>
    </location>
</feature>
<dbReference type="PANTHER" id="PTHR11360">
    <property type="entry name" value="MONOCARBOXYLATE TRANSPORTER"/>
    <property type="match status" value="1"/>
</dbReference>
<feature type="transmembrane region" description="Helical" evidence="3">
    <location>
        <begin position="125"/>
        <end position="146"/>
    </location>
</feature>
<organism evidence="5">
    <name type="scientific">Dichomitus squalens</name>
    <dbReference type="NCBI Taxonomy" id="114155"/>
    <lineage>
        <taxon>Eukaryota</taxon>
        <taxon>Fungi</taxon>
        <taxon>Dikarya</taxon>
        <taxon>Basidiomycota</taxon>
        <taxon>Agaricomycotina</taxon>
        <taxon>Agaricomycetes</taxon>
        <taxon>Polyporales</taxon>
        <taxon>Polyporaceae</taxon>
        <taxon>Dichomitus</taxon>
    </lineage>
</organism>
<dbReference type="Pfam" id="PF07690">
    <property type="entry name" value="MFS_1"/>
    <property type="match status" value="1"/>
</dbReference>
<dbReference type="InterPro" id="IPR020846">
    <property type="entry name" value="MFS_dom"/>
</dbReference>
<dbReference type="Gene3D" id="1.20.1250.20">
    <property type="entry name" value="MFS general substrate transporter like domains"/>
    <property type="match status" value="2"/>
</dbReference>
<dbReference type="Proteomes" id="UP000292957">
    <property type="component" value="Unassembled WGS sequence"/>
</dbReference>
<dbReference type="InterPro" id="IPR050327">
    <property type="entry name" value="Proton-linked_MCT"/>
</dbReference>
<keyword evidence="3" id="KW-1133">Transmembrane helix</keyword>
<reference evidence="5" key="1">
    <citation type="submission" date="2019-01" db="EMBL/GenBank/DDBJ databases">
        <title>Draft genome sequences of three monokaryotic isolates of the white-rot basidiomycete fungus Dichomitus squalens.</title>
        <authorList>
            <consortium name="DOE Joint Genome Institute"/>
            <person name="Lopez S.C."/>
            <person name="Andreopoulos B."/>
            <person name="Pangilinan J."/>
            <person name="Lipzen A."/>
            <person name="Riley R."/>
            <person name="Ahrendt S."/>
            <person name="Ng V."/>
            <person name="Barry K."/>
            <person name="Daum C."/>
            <person name="Grigoriev I.V."/>
            <person name="Hilden K.S."/>
            <person name="Makela M.R."/>
            <person name="de Vries R.P."/>
        </authorList>
    </citation>
    <scope>NUCLEOTIDE SEQUENCE [LARGE SCALE GENOMIC DNA]</scope>
    <source>
        <strain evidence="5">OM18370.1</strain>
    </source>
</reference>
<dbReference type="AlphaFoldDB" id="A0A4Q9M953"/>
<dbReference type="SUPFAM" id="SSF103473">
    <property type="entry name" value="MFS general substrate transporter"/>
    <property type="match status" value="1"/>
</dbReference>
<evidence type="ECO:0000256" key="1">
    <source>
        <dbReference type="ARBA" id="ARBA00004141"/>
    </source>
</evidence>
<feature type="domain" description="Major facilitator superfamily (MFS) profile" evidence="4">
    <location>
        <begin position="1"/>
        <end position="432"/>
    </location>
</feature>
<feature type="transmembrane region" description="Helical" evidence="3">
    <location>
        <begin position="68"/>
        <end position="91"/>
    </location>
</feature>
<feature type="transmembrane region" description="Helical" evidence="3">
    <location>
        <begin position="274"/>
        <end position="296"/>
    </location>
</feature>
<keyword evidence="3" id="KW-0472">Membrane</keyword>
<feature type="transmembrane region" description="Helical" evidence="3">
    <location>
        <begin position="239"/>
        <end position="262"/>
    </location>
</feature>
<feature type="transmembrane region" description="Helical" evidence="3">
    <location>
        <begin position="410"/>
        <end position="429"/>
    </location>
</feature>
<name>A0A4Q9M953_9APHY</name>
<protein>
    <submittedName>
        <fullName evidence="5">MFS general substrate transporter</fullName>
    </submittedName>
</protein>
<gene>
    <name evidence="5" type="ORF">BD311DRAFT_782486</name>
</gene>
<feature type="transmembrane region" description="Helical" evidence="3">
    <location>
        <begin position="328"/>
        <end position="350"/>
    </location>
</feature>
<comment type="similarity">
    <text evidence="2">Belongs to the major facilitator superfamily. Monocarboxylate porter (TC 2.A.1.13) family.</text>
</comment>
<dbReference type="OrthoDB" id="2213137at2759"/>
<keyword evidence="3" id="KW-0812">Transmembrane</keyword>
<dbReference type="GO" id="GO:0016020">
    <property type="term" value="C:membrane"/>
    <property type="evidence" value="ECO:0007669"/>
    <property type="project" value="UniProtKB-SubCell"/>
</dbReference>
<dbReference type="GO" id="GO:0022857">
    <property type="term" value="F:transmembrane transporter activity"/>
    <property type="evidence" value="ECO:0007669"/>
    <property type="project" value="InterPro"/>
</dbReference>
<evidence type="ECO:0000256" key="2">
    <source>
        <dbReference type="ARBA" id="ARBA00006727"/>
    </source>
</evidence>
<evidence type="ECO:0000256" key="3">
    <source>
        <dbReference type="SAM" id="Phobius"/>
    </source>
</evidence>
<feature type="transmembrane region" description="Helical" evidence="3">
    <location>
        <begin position="100"/>
        <end position="119"/>
    </location>
</feature>
<dbReference type="InterPro" id="IPR036259">
    <property type="entry name" value="MFS_trans_sf"/>
</dbReference>
<evidence type="ECO:0000313" key="5">
    <source>
        <dbReference type="EMBL" id="TBU22166.1"/>
    </source>
</evidence>
<feature type="transmembrane region" description="Helical" evidence="3">
    <location>
        <begin position="189"/>
        <end position="209"/>
    </location>
</feature>
<sequence length="440" mass="47452">MAALRADDPQEGANVQELAPVDRGVQAWTFCAAGFVLEMMVWGFGFSYGIFQEYYTSNPPFNKESPVAIAAVGTVCLAIEYGEIFFLYFLLRKYPDYVRLSMWCGLAIYSVSLFTSSFATRVWQLILLQGIGVGVGGGVMYMPIIYLLPQWFSERRGLAGGIIYSGIGVGGFVFPLILDGLLSKLGLSWTLRIWAIGSSICSAVALLGMRPRLPVPKFNASSRRPKLIPNRLDFFKTSLFWSFAITTLLQGLAHFPVSLYIATFARALSDQLTSTVILSLFNASAFLGQIVIGYLTDRIPYPSIMVFSALGSSLGAFLLWGLADRVIYLYFFAIVFGSLSGGFTSTWTNASYECAGSSLEFSGMVFSSMTLARSVSAVVGPIISGVLLEAGADTSMGNRFGKFGYGATEIFVGSCALATGVGSVAVAIARQRVAVARVSS</sequence>
<feature type="transmembrane region" description="Helical" evidence="3">
    <location>
        <begin position="158"/>
        <end position="177"/>
    </location>
</feature>
<feature type="transmembrane region" description="Helical" evidence="3">
    <location>
        <begin position="303"/>
        <end position="322"/>
    </location>
</feature>
<accession>A0A4Q9M953</accession>
<dbReference type="PROSITE" id="PS50850">
    <property type="entry name" value="MFS"/>
    <property type="match status" value="1"/>
</dbReference>
<feature type="transmembrane region" description="Helical" evidence="3">
    <location>
        <begin position="371"/>
        <end position="390"/>
    </location>
</feature>
<comment type="subcellular location">
    <subcellularLocation>
        <location evidence="1">Membrane</location>
        <topology evidence="1">Multi-pass membrane protein</topology>
    </subcellularLocation>
</comment>